<accession>A0AAV0TCC6</accession>
<keyword evidence="2" id="KW-0812">Transmembrane</keyword>
<organism evidence="3 4">
    <name type="scientific">Hyaloperonospora brassicae</name>
    <name type="common">Brassica downy mildew</name>
    <name type="synonym">Peronospora brassicae</name>
    <dbReference type="NCBI Taxonomy" id="162125"/>
    <lineage>
        <taxon>Eukaryota</taxon>
        <taxon>Sar</taxon>
        <taxon>Stramenopiles</taxon>
        <taxon>Oomycota</taxon>
        <taxon>Peronosporomycetes</taxon>
        <taxon>Peronosporales</taxon>
        <taxon>Peronosporaceae</taxon>
        <taxon>Hyaloperonospora</taxon>
    </lineage>
</organism>
<evidence type="ECO:0000256" key="2">
    <source>
        <dbReference type="SAM" id="Phobius"/>
    </source>
</evidence>
<gene>
    <name evidence="3" type="ORF">HBR001_LOCUS1700</name>
</gene>
<reference evidence="3" key="1">
    <citation type="submission" date="2022-12" db="EMBL/GenBank/DDBJ databases">
        <authorList>
            <person name="Webb A."/>
        </authorList>
    </citation>
    <scope>NUCLEOTIDE SEQUENCE</scope>
    <source>
        <strain evidence="3">Hp1</strain>
    </source>
</reference>
<keyword evidence="4" id="KW-1185">Reference proteome</keyword>
<comment type="caution">
    <text evidence="3">The sequence shown here is derived from an EMBL/GenBank/DDBJ whole genome shotgun (WGS) entry which is preliminary data.</text>
</comment>
<feature type="compositionally biased region" description="Polar residues" evidence="1">
    <location>
        <begin position="85"/>
        <end position="98"/>
    </location>
</feature>
<protein>
    <recommendedName>
        <fullName evidence="5">RxLR effector candidate protein</fullName>
    </recommendedName>
</protein>
<proteinExistence type="predicted"/>
<evidence type="ECO:0000256" key="1">
    <source>
        <dbReference type="SAM" id="MobiDB-lite"/>
    </source>
</evidence>
<dbReference type="AlphaFoldDB" id="A0AAV0TCC6"/>
<evidence type="ECO:0000313" key="3">
    <source>
        <dbReference type="EMBL" id="CAI5716814.1"/>
    </source>
</evidence>
<feature type="transmembrane region" description="Helical" evidence="2">
    <location>
        <begin position="48"/>
        <end position="70"/>
    </location>
</feature>
<sequence>MFLHASYPSDVVCTANRFFIQPGPILNLSLLSLHTLYFEALRLVHKPLLCFVVSIEVLFLLIINASPLAGQSNRRNRDSRPKASKISSTCMGSAIVTS</sequence>
<dbReference type="Proteomes" id="UP001162031">
    <property type="component" value="Unassembled WGS sequence"/>
</dbReference>
<evidence type="ECO:0000313" key="4">
    <source>
        <dbReference type="Proteomes" id="UP001162031"/>
    </source>
</evidence>
<evidence type="ECO:0008006" key="5">
    <source>
        <dbReference type="Google" id="ProtNLM"/>
    </source>
</evidence>
<keyword evidence="2" id="KW-0472">Membrane</keyword>
<name>A0AAV0TCC6_HYABA</name>
<feature type="region of interest" description="Disordered" evidence="1">
    <location>
        <begin position="70"/>
        <end position="98"/>
    </location>
</feature>
<keyword evidence="2" id="KW-1133">Transmembrane helix</keyword>
<dbReference type="EMBL" id="CANTFL010000167">
    <property type="protein sequence ID" value="CAI5716814.1"/>
    <property type="molecule type" value="Genomic_DNA"/>
</dbReference>